<protein>
    <submittedName>
        <fullName evidence="1">Amine oxidase</fullName>
    </submittedName>
</protein>
<sequence length="441" mass="51364">MGKPQISILGAGLSGLSAAYHLREKGYKTVLYEKEAQPGGLCRSENIDGFIFDHGIHISFTKDEYIRNLFAQSVNDQFEEHRALSLNYFQGHWIKHPAQNNLYGLPISIVKDCLVDFIKAKYEYNFPVRNYRDWCHLAFGKAFCAYFTHKYTRKFWSVEPEELTTDWVGERLYKPNIEEVIEGALKGEAVNRYYINSFRYPVSGGFQSFLKVFLQGQNLKLGYNLKELDLKNKVMAFKNGTKEHYEILISTIPLPELIGIMKDVPEEVKQTTGKLKWTSLFMINIAVCRKLTGQHYWNYYYDEQIPFSRVFFMSRFAKNNAPLGYETLQIEIPYSQAKPLKMSREDIIEVVLNKLRGTGDLLPGDNVRILSTMNIDYGYVIFDFERERNLAIIHQYLRDNGVFYCGRFGEWDYLWTDQTVLSGKRVASELSNMFQEGKKDE</sequence>
<dbReference type="InterPro" id="IPR036188">
    <property type="entry name" value="FAD/NAD-bd_sf"/>
</dbReference>
<evidence type="ECO:0000313" key="2">
    <source>
        <dbReference type="Proteomes" id="UP000053467"/>
    </source>
</evidence>
<dbReference type="SUPFAM" id="SSF51905">
    <property type="entry name" value="FAD/NAD(P)-binding domain"/>
    <property type="match status" value="1"/>
</dbReference>
<proteinExistence type="predicted"/>
<dbReference type="EMBL" id="LGGX01000026">
    <property type="protein sequence ID" value="KUK86173.1"/>
    <property type="molecule type" value="Genomic_DNA"/>
</dbReference>
<name>A0A101I0V9_UNCT6</name>
<reference evidence="2" key="1">
    <citation type="journal article" date="2015" name="MBio">
        <title>Genome-Resolved Metagenomic Analysis Reveals Roles for Candidate Phyla and Other Microbial Community Members in Biogeochemical Transformations in Oil Reservoirs.</title>
        <authorList>
            <person name="Hu P."/>
            <person name="Tom L."/>
            <person name="Singh A."/>
            <person name="Thomas B.C."/>
            <person name="Baker B.J."/>
            <person name="Piceno Y.M."/>
            <person name="Andersen G.L."/>
            <person name="Banfield J.F."/>
        </authorList>
    </citation>
    <scope>NUCLEOTIDE SEQUENCE [LARGE SCALE GENOMIC DNA]</scope>
</reference>
<dbReference type="Gene3D" id="3.50.50.60">
    <property type="entry name" value="FAD/NAD(P)-binding domain"/>
    <property type="match status" value="1"/>
</dbReference>
<dbReference type="GO" id="GO:0005829">
    <property type="term" value="C:cytosol"/>
    <property type="evidence" value="ECO:0007669"/>
    <property type="project" value="TreeGrafter"/>
</dbReference>
<evidence type="ECO:0000313" key="1">
    <source>
        <dbReference type="EMBL" id="KUK86173.1"/>
    </source>
</evidence>
<accession>A0A101I0V9</accession>
<dbReference type="PANTHER" id="PTHR21197:SF0">
    <property type="entry name" value="UDP-GALACTOPYRANOSE MUTASE"/>
    <property type="match status" value="1"/>
</dbReference>
<dbReference type="GO" id="GO:0050660">
    <property type="term" value="F:flavin adenine dinucleotide binding"/>
    <property type="evidence" value="ECO:0007669"/>
    <property type="project" value="TreeGrafter"/>
</dbReference>
<comment type="caution">
    <text evidence="1">The sequence shown here is derived from an EMBL/GenBank/DDBJ whole genome shotgun (WGS) entry which is preliminary data.</text>
</comment>
<dbReference type="Proteomes" id="UP000053467">
    <property type="component" value="Unassembled WGS sequence"/>
</dbReference>
<dbReference type="AlphaFoldDB" id="A0A101I0V9"/>
<dbReference type="GO" id="GO:0008767">
    <property type="term" value="F:UDP-galactopyranose mutase activity"/>
    <property type="evidence" value="ECO:0007669"/>
    <property type="project" value="TreeGrafter"/>
</dbReference>
<gene>
    <name evidence="1" type="ORF">XE03_1667</name>
</gene>
<dbReference type="PANTHER" id="PTHR21197">
    <property type="entry name" value="UDP-GALACTOPYRANOSE MUTASE"/>
    <property type="match status" value="1"/>
</dbReference>
<dbReference type="PRINTS" id="PR00419">
    <property type="entry name" value="ADXRDTASE"/>
</dbReference>
<dbReference type="PATRIC" id="fig|1635277.3.peg.1106"/>
<organism evidence="1 2">
    <name type="scientific">candidate division TA06 bacterium 34_109</name>
    <dbReference type="NCBI Taxonomy" id="1635277"/>
    <lineage>
        <taxon>Bacteria</taxon>
        <taxon>Bacteria division TA06</taxon>
    </lineage>
</organism>
<dbReference type="Pfam" id="PF13450">
    <property type="entry name" value="NAD_binding_8"/>
    <property type="match status" value="1"/>
</dbReference>